<evidence type="ECO:0000313" key="9">
    <source>
        <dbReference type="EMBL" id="SEI42086.1"/>
    </source>
</evidence>
<dbReference type="OrthoDB" id="9814256at2"/>
<dbReference type="PIRSF" id="PIRSF003107">
    <property type="entry name" value="PhoU"/>
    <property type="match status" value="1"/>
</dbReference>
<evidence type="ECO:0000256" key="3">
    <source>
        <dbReference type="ARBA" id="ARBA00011738"/>
    </source>
</evidence>
<keyword evidence="6 7" id="KW-0592">Phosphate transport</keyword>
<dbReference type="eggNOG" id="COG0704">
    <property type="taxonomic scope" value="Bacteria"/>
</dbReference>
<comment type="function">
    <text evidence="7">Plays a role in the regulation of phosphate uptake.</text>
</comment>
<dbReference type="GO" id="GO:0006817">
    <property type="term" value="P:phosphate ion transport"/>
    <property type="evidence" value="ECO:0007669"/>
    <property type="project" value="UniProtKB-KW"/>
</dbReference>
<comment type="subcellular location">
    <subcellularLocation>
        <location evidence="1 7">Cytoplasm</location>
    </subcellularLocation>
</comment>
<dbReference type="NCBIfam" id="TIGR02135">
    <property type="entry name" value="phoU_full"/>
    <property type="match status" value="1"/>
</dbReference>
<evidence type="ECO:0000256" key="2">
    <source>
        <dbReference type="ARBA" id="ARBA00008107"/>
    </source>
</evidence>
<dbReference type="InterPro" id="IPR028366">
    <property type="entry name" value="PhoU"/>
</dbReference>
<gene>
    <name evidence="9" type="ORF">SAMN04487834_100355</name>
</gene>
<dbReference type="RefSeq" id="WP_074731185.1">
    <property type="nucleotide sequence ID" value="NZ_FNYK01000003.1"/>
</dbReference>
<dbReference type="EMBL" id="FNYK01000003">
    <property type="protein sequence ID" value="SEI42086.1"/>
    <property type="molecule type" value="Genomic_DNA"/>
</dbReference>
<evidence type="ECO:0000256" key="4">
    <source>
        <dbReference type="ARBA" id="ARBA00022448"/>
    </source>
</evidence>
<dbReference type="InterPro" id="IPR038078">
    <property type="entry name" value="PhoU-like_sf"/>
</dbReference>
<accession>A0A1H6QJI2</accession>
<comment type="subunit">
    <text evidence="3 7">Homodimer.</text>
</comment>
<dbReference type="SUPFAM" id="SSF109755">
    <property type="entry name" value="PhoU-like"/>
    <property type="match status" value="1"/>
</dbReference>
<dbReference type="GO" id="GO:0045936">
    <property type="term" value="P:negative regulation of phosphate metabolic process"/>
    <property type="evidence" value="ECO:0007669"/>
    <property type="project" value="InterPro"/>
</dbReference>
<name>A0A1H6QJI2_9FIRM</name>
<dbReference type="AlphaFoldDB" id="A0A1H6QJI2"/>
<dbReference type="Pfam" id="PF01895">
    <property type="entry name" value="PhoU"/>
    <property type="match status" value="2"/>
</dbReference>
<evidence type="ECO:0000259" key="8">
    <source>
        <dbReference type="Pfam" id="PF01895"/>
    </source>
</evidence>
<dbReference type="GO" id="GO:0005737">
    <property type="term" value="C:cytoplasm"/>
    <property type="evidence" value="ECO:0007669"/>
    <property type="project" value="UniProtKB-SubCell"/>
</dbReference>
<dbReference type="InterPro" id="IPR026022">
    <property type="entry name" value="PhoU_dom"/>
</dbReference>
<dbReference type="PANTHER" id="PTHR42930">
    <property type="entry name" value="PHOSPHATE-SPECIFIC TRANSPORT SYSTEM ACCESSORY PROTEIN PHOU"/>
    <property type="match status" value="1"/>
</dbReference>
<evidence type="ECO:0000256" key="5">
    <source>
        <dbReference type="ARBA" id="ARBA00022490"/>
    </source>
</evidence>
<comment type="similarity">
    <text evidence="2 7">Belongs to the PhoU family.</text>
</comment>
<dbReference type="GO" id="GO:0030643">
    <property type="term" value="P:intracellular phosphate ion homeostasis"/>
    <property type="evidence" value="ECO:0007669"/>
    <property type="project" value="InterPro"/>
</dbReference>
<reference evidence="10" key="1">
    <citation type="submission" date="2016-10" db="EMBL/GenBank/DDBJ databases">
        <authorList>
            <person name="Varghese N."/>
        </authorList>
    </citation>
    <scope>NUCLEOTIDE SEQUENCE [LARGE SCALE GENOMIC DNA]</scope>
    <source>
        <strain evidence="10">DSM 20406</strain>
    </source>
</reference>
<organism evidence="9 10">
    <name type="scientific">Sharpea azabuensis</name>
    <dbReference type="NCBI Taxonomy" id="322505"/>
    <lineage>
        <taxon>Bacteria</taxon>
        <taxon>Bacillati</taxon>
        <taxon>Bacillota</taxon>
        <taxon>Erysipelotrichia</taxon>
        <taxon>Erysipelotrichales</taxon>
        <taxon>Coprobacillaceae</taxon>
        <taxon>Sharpea</taxon>
    </lineage>
</organism>
<keyword evidence="4 7" id="KW-0813">Transport</keyword>
<keyword evidence="5 7" id="KW-0963">Cytoplasm</keyword>
<feature type="domain" description="PhoU" evidence="8">
    <location>
        <begin position="16"/>
        <end position="102"/>
    </location>
</feature>
<evidence type="ECO:0000256" key="6">
    <source>
        <dbReference type="ARBA" id="ARBA00022592"/>
    </source>
</evidence>
<dbReference type="Gene3D" id="1.20.58.220">
    <property type="entry name" value="Phosphate transport system protein phou homolog 2, domain 2"/>
    <property type="match status" value="1"/>
</dbReference>
<evidence type="ECO:0000256" key="7">
    <source>
        <dbReference type="PIRNR" id="PIRNR003107"/>
    </source>
</evidence>
<dbReference type="FunFam" id="1.20.58.220:FF:000004">
    <property type="entry name" value="Phosphate-specific transport system accessory protein PhoU"/>
    <property type="match status" value="1"/>
</dbReference>
<sequence length="216" mass="24923">MREQYNEDLKKLNDMLVEMGNLVENSLEKSKKAFKEQDKTLAEDIVRGDQSINNLEHDIEALCFKLMLRQQPVATDLRVIATALKVVTDLERIGDQAADISEMSLSFNGKYPYKTVEHIPTMMKVCREMVHEAIRAYVTKDLERGKRADAMDDQVDVLFSEVKAEIVEILKEGKENIDDCLNYLIIAKYLERIGDHATNIYEWLEFLMTGELENTQ</sequence>
<dbReference type="PANTHER" id="PTHR42930:SF3">
    <property type="entry name" value="PHOSPHATE-SPECIFIC TRANSPORT SYSTEM ACCESSORY PROTEIN PHOU"/>
    <property type="match status" value="1"/>
</dbReference>
<evidence type="ECO:0000313" key="10">
    <source>
        <dbReference type="Proteomes" id="UP000183028"/>
    </source>
</evidence>
<dbReference type="Proteomes" id="UP000183028">
    <property type="component" value="Unassembled WGS sequence"/>
</dbReference>
<proteinExistence type="inferred from homology"/>
<protein>
    <recommendedName>
        <fullName evidence="7">Phosphate-specific transport system accessory protein PhoU</fullName>
    </recommendedName>
</protein>
<evidence type="ECO:0000256" key="1">
    <source>
        <dbReference type="ARBA" id="ARBA00004496"/>
    </source>
</evidence>
<feature type="domain" description="PhoU" evidence="8">
    <location>
        <begin position="120"/>
        <end position="203"/>
    </location>
</feature>
<dbReference type="STRING" id="322505.SAMN04487836_11727"/>
<keyword evidence="10" id="KW-1185">Reference proteome</keyword>